<dbReference type="InterPro" id="IPR052175">
    <property type="entry name" value="ComplexI-like_HydComp"/>
</dbReference>
<evidence type="ECO:0000313" key="10">
    <source>
        <dbReference type="EMBL" id="BDU50728.1"/>
    </source>
</evidence>
<dbReference type="InterPro" id="IPR001750">
    <property type="entry name" value="ND/Mrp_TM"/>
</dbReference>
<dbReference type="EMBL" id="AP027059">
    <property type="protein sequence ID" value="BDU50728.1"/>
    <property type="molecule type" value="Genomic_DNA"/>
</dbReference>
<dbReference type="GO" id="GO:0016491">
    <property type="term" value="F:oxidoreductase activity"/>
    <property type="evidence" value="ECO:0007669"/>
    <property type="project" value="UniProtKB-KW"/>
</dbReference>
<feature type="transmembrane region" description="Helical" evidence="8">
    <location>
        <begin position="396"/>
        <end position="416"/>
    </location>
</feature>
<organism evidence="10 11">
    <name type="scientific">Haliovirga abyssi</name>
    <dbReference type="NCBI Taxonomy" id="2996794"/>
    <lineage>
        <taxon>Bacteria</taxon>
        <taxon>Fusobacteriati</taxon>
        <taxon>Fusobacteriota</taxon>
        <taxon>Fusobacteriia</taxon>
        <taxon>Fusobacteriales</taxon>
        <taxon>Haliovirgaceae</taxon>
        <taxon>Haliovirga</taxon>
    </lineage>
</organism>
<feature type="transmembrane region" description="Helical" evidence="8">
    <location>
        <begin position="266"/>
        <end position="285"/>
    </location>
</feature>
<keyword evidence="2" id="KW-1003">Cell membrane</keyword>
<protein>
    <submittedName>
        <fullName evidence="10">Oxidoreductase</fullName>
    </submittedName>
</protein>
<feature type="domain" description="NADH:quinone oxidoreductase/Mrp antiporter transmembrane" evidence="9">
    <location>
        <begin position="114"/>
        <end position="409"/>
    </location>
</feature>
<feature type="transmembrane region" description="Helical" evidence="8">
    <location>
        <begin position="586"/>
        <end position="604"/>
    </location>
</feature>
<reference evidence="10 11" key="1">
    <citation type="submission" date="2022-11" db="EMBL/GenBank/DDBJ databases">
        <title>Haliovirga abyssi gen. nov., sp. nov., a mesophilic fermentative bacterium isolated from the Iheya North hydrothermal field and the proposal of Haliovirgaceae fam. nov.</title>
        <authorList>
            <person name="Miyazaki U."/>
            <person name="Tame A."/>
            <person name="Miyazaki J."/>
            <person name="Takai K."/>
            <person name="Sawayama S."/>
            <person name="Kitajima M."/>
            <person name="Okamoto A."/>
            <person name="Nakagawa S."/>
        </authorList>
    </citation>
    <scope>NUCLEOTIDE SEQUENCE [LARGE SCALE GENOMIC DNA]</scope>
    <source>
        <strain evidence="10 11">IC12</strain>
    </source>
</reference>
<keyword evidence="6 8" id="KW-0472">Membrane</keyword>
<feature type="transmembrane region" description="Helical" evidence="8">
    <location>
        <begin position="494"/>
        <end position="515"/>
    </location>
</feature>
<feature type="transmembrane region" description="Helical" evidence="8">
    <location>
        <begin position="323"/>
        <end position="342"/>
    </location>
</feature>
<keyword evidence="3 7" id="KW-0812">Transmembrane</keyword>
<dbReference type="Proteomes" id="UP001321582">
    <property type="component" value="Chromosome"/>
</dbReference>
<feature type="transmembrane region" description="Helical" evidence="8">
    <location>
        <begin position="363"/>
        <end position="384"/>
    </location>
</feature>
<evidence type="ECO:0000256" key="2">
    <source>
        <dbReference type="ARBA" id="ARBA00022475"/>
    </source>
</evidence>
<dbReference type="PANTHER" id="PTHR42682:SF3">
    <property type="entry name" value="FORMATE HYDROGENLYASE SUBUNIT 3-RELATED"/>
    <property type="match status" value="1"/>
</dbReference>
<evidence type="ECO:0000313" key="11">
    <source>
        <dbReference type="Proteomes" id="UP001321582"/>
    </source>
</evidence>
<dbReference type="Pfam" id="PF00361">
    <property type="entry name" value="Proton_antipo_M"/>
    <property type="match status" value="1"/>
</dbReference>
<feature type="transmembrane region" description="Helical" evidence="8">
    <location>
        <begin position="226"/>
        <end position="246"/>
    </location>
</feature>
<sequence>MSLINLILLIMVGGVAAYFTTKLNKKSGAWITVIISLITLIVLYSYKDLSVVSGQNIFQFKITPYGWFFAMVMTLTYVGASFFNIYWMERLIYPASYNFLYLLSLAGTIGLFFSSNLLGIFVFWEIVVWGSMFIIPLGKSRKASVVYYTISTAGSFSMLFGIMFLYSKYNTFDTVAVLASVAKDPLLATGMFFLLVMAGLTKLGIFPFHIWLPLAHGNAPHTFSPVLSGGLVKMGAFIAFLTVAVLPSGKAFGSSLKILGVPYQNYILLILGAISIVVGTLMAIKQDDMKRLIAYSTVSNSGYILIGIALNDSIGMAGGLMHIFNHAMATSAMFLAAAVVAYRTGTTKMSKLGGMIHKMPVTFVVYLMAIISLAGIPPMGGFVSKWLIFQSLVKHGMVFIAMAAFFGSVGSFLYVFRPLSTVFLGQELPEHKDVKEAPMLMLIPMIAISALTQYFGIFPTVMLKYIGKIEKSVGMIPIKIDGLNIIANNGNLNATWMSVVFTFGFIIALIIFLVLPKSRKVGLMDTYTSAEFIHSPELYHYSSNYYAPFERLYEKHPKVEEFLFSIGTRVKDLGDMVSKIFFSFRPAVAVLWIVVIVSVIFMLGGRA</sequence>
<dbReference type="GO" id="GO:0008137">
    <property type="term" value="F:NADH dehydrogenase (ubiquinone) activity"/>
    <property type="evidence" value="ECO:0007669"/>
    <property type="project" value="InterPro"/>
</dbReference>
<dbReference type="PANTHER" id="PTHR42682">
    <property type="entry name" value="HYDROGENASE-4 COMPONENT F"/>
    <property type="match status" value="1"/>
</dbReference>
<dbReference type="GO" id="GO:0005886">
    <property type="term" value="C:plasma membrane"/>
    <property type="evidence" value="ECO:0007669"/>
    <property type="project" value="UniProtKB-SubCell"/>
</dbReference>
<evidence type="ECO:0000256" key="8">
    <source>
        <dbReference type="SAM" id="Phobius"/>
    </source>
</evidence>
<evidence type="ECO:0000259" key="9">
    <source>
        <dbReference type="Pfam" id="PF00361"/>
    </source>
</evidence>
<feature type="transmembrane region" description="Helical" evidence="8">
    <location>
        <begin position="437"/>
        <end position="457"/>
    </location>
</feature>
<keyword evidence="4 8" id="KW-1133">Transmembrane helix</keyword>
<feature type="transmembrane region" description="Helical" evidence="8">
    <location>
        <begin position="145"/>
        <end position="166"/>
    </location>
</feature>
<dbReference type="NCBIfam" id="NF006419">
    <property type="entry name" value="PRK08668.1"/>
    <property type="match status" value="1"/>
</dbReference>
<evidence type="ECO:0000256" key="7">
    <source>
        <dbReference type="RuleBase" id="RU000320"/>
    </source>
</evidence>
<evidence type="ECO:0000256" key="6">
    <source>
        <dbReference type="ARBA" id="ARBA00023136"/>
    </source>
</evidence>
<comment type="subcellular location">
    <subcellularLocation>
        <location evidence="1">Cell membrane</location>
        <topology evidence="1">Multi-pass membrane protein</topology>
    </subcellularLocation>
    <subcellularLocation>
        <location evidence="7">Membrane</location>
        <topology evidence="7">Multi-pass membrane protein</topology>
    </subcellularLocation>
</comment>
<dbReference type="AlphaFoldDB" id="A0AAU9DQH6"/>
<feature type="transmembrane region" description="Helical" evidence="8">
    <location>
        <begin position="67"/>
        <end position="87"/>
    </location>
</feature>
<evidence type="ECO:0000256" key="4">
    <source>
        <dbReference type="ARBA" id="ARBA00022989"/>
    </source>
</evidence>
<gene>
    <name evidence="10" type="ORF">HLVA_12970</name>
</gene>
<evidence type="ECO:0000256" key="5">
    <source>
        <dbReference type="ARBA" id="ARBA00023002"/>
    </source>
</evidence>
<dbReference type="GO" id="GO:0042773">
    <property type="term" value="P:ATP synthesis coupled electron transport"/>
    <property type="evidence" value="ECO:0007669"/>
    <property type="project" value="InterPro"/>
</dbReference>
<accession>A0AAU9DQH6</accession>
<keyword evidence="5" id="KW-0560">Oxidoreductase</keyword>
<dbReference type="KEGG" id="haby:HLVA_12970"/>
<name>A0AAU9DQH6_9FUSO</name>
<proteinExistence type="predicted"/>
<dbReference type="InterPro" id="IPR003918">
    <property type="entry name" value="NADH_UbQ_OxRdtase"/>
</dbReference>
<evidence type="ECO:0000256" key="1">
    <source>
        <dbReference type="ARBA" id="ARBA00004651"/>
    </source>
</evidence>
<feature type="transmembrane region" description="Helical" evidence="8">
    <location>
        <begin position="292"/>
        <end position="311"/>
    </location>
</feature>
<dbReference type="PRINTS" id="PR01437">
    <property type="entry name" value="NUOXDRDTASE4"/>
</dbReference>
<keyword evidence="11" id="KW-1185">Reference proteome</keyword>
<feature type="transmembrane region" description="Helical" evidence="8">
    <location>
        <begin position="99"/>
        <end position="124"/>
    </location>
</feature>
<evidence type="ECO:0000256" key="3">
    <source>
        <dbReference type="ARBA" id="ARBA00022692"/>
    </source>
</evidence>
<feature type="transmembrane region" description="Helical" evidence="8">
    <location>
        <begin position="186"/>
        <end position="214"/>
    </location>
</feature>
<dbReference type="RefSeq" id="WP_307903585.1">
    <property type="nucleotide sequence ID" value="NZ_AP027059.1"/>
</dbReference>
<feature type="transmembrane region" description="Helical" evidence="8">
    <location>
        <begin position="27"/>
        <end position="46"/>
    </location>
</feature>